<name>A0A7X1TS07_9DEIO</name>
<evidence type="ECO:0000313" key="3">
    <source>
        <dbReference type="EMBL" id="MPY66956.1"/>
    </source>
</evidence>
<dbReference type="PROSITE" id="PS51257">
    <property type="entry name" value="PROKAR_LIPOPROTEIN"/>
    <property type="match status" value="1"/>
</dbReference>
<dbReference type="InterPro" id="IPR025507">
    <property type="entry name" value="DUF4394"/>
</dbReference>
<dbReference type="Proteomes" id="UP000484842">
    <property type="component" value="Unassembled WGS sequence"/>
</dbReference>
<feature type="signal peptide" evidence="1">
    <location>
        <begin position="1"/>
        <end position="17"/>
    </location>
</feature>
<accession>A0A7X1TS07</accession>
<comment type="caution">
    <text evidence="3">The sequence shown here is derived from an EMBL/GenBank/DDBJ whole genome shotgun (WGS) entry which is preliminary data.</text>
</comment>
<proteinExistence type="predicted"/>
<reference evidence="3 4" key="1">
    <citation type="submission" date="2019-10" db="EMBL/GenBank/DDBJ databases">
        <title>Deinococcus sp. isolated from soil.</title>
        <authorList>
            <person name="Li Y."/>
            <person name="Wang J."/>
        </authorList>
    </citation>
    <scope>NUCLEOTIDE SEQUENCE [LARGE SCALE GENOMIC DNA]</scope>
    <source>
        <strain evidence="3 4">SDU3-2</strain>
    </source>
</reference>
<evidence type="ECO:0000259" key="2">
    <source>
        <dbReference type="Pfam" id="PF14339"/>
    </source>
</evidence>
<feature type="chain" id="PRO_5031234875" evidence="1">
    <location>
        <begin position="18"/>
        <end position="289"/>
    </location>
</feature>
<feature type="domain" description="DUF4394" evidence="2">
    <location>
        <begin position="40"/>
        <end position="283"/>
    </location>
</feature>
<dbReference type="RefSeq" id="WP_152871271.1">
    <property type="nucleotide sequence ID" value="NZ_WBSL01000003.1"/>
</dbReference>
<dbReference type="Pfam" id="PF14339">
    <property type="entry name" value="DUF4394"/>
    <property type="match status" value="1"/>
</dbReference>
<gene>
    <name evidence="3" type="ORF">F8S09_09685</name>
</gene>
<keyword evidence="4" id="KW-1185">Reference proteome</keyword>
<dbReference type="SUPFAM" id="SSF50998">
    <property type="entry name" value="Quinoprotein alcohol dehydrogenase-like"/>
    <property type="match status" value="1"/>
</dbReference>
<evidence type="ECO:0000256" key="1">
    <source>
        <dbReference type="SAM" id="SignalP"/>
    </source>
</evidence>
<evidence type="ECO:0000313" key="4">
    <source>
        <dbReference type="Proteomes" id="UP000484842"/>
    </source>
</evidence>
<sequence length="289" mass="29316">MKRLALLSATCALALSACTTMRPPAAPQGMTAYGLDTQGRLVTFGTDNAAASLRRLAVTGLPSGETLIDLDVRNTDNRLYAMSGTGRLYRLDPANGALSADGANLTAGVTPVAIDFNPAANRLRVFAETDRNFRLTPNATPVPATSPAGTVTDDGTLKYATGTADPDLVAAAYTNSFNNSATGAIGAGTTTTLYSIDAAADTLVRHSSAEGSTPAGNFSTLTSVGTLGVDAMKGMTGFDIAGADMAYLSVGMGSNTMLYTVNLTSGAATANSTVSGLALRSLALALPNQ</sequence>
<organism evidence="3 4">
    <name type="scientific">Deinococcus terrestris</name>
    <dbReference type="NCBI Taxonomy" id="2651870"/>
    <lineage>
        <taxon>Bacteria</taxon>
        <taxon>Thermotogati</taxon>
        <taxon>Deinococcota</taxon>
        <taxon>Deinococci</taxon>
        <taxon>Deinococcales</taxon>
        <taxon>Deinococcaceae</taxon>
        <taxon>Deinococcus</taxon>
    </lineage>
</organism>
<dbReference type="EMBL" id="WBSL01000003">
    <property type="protein sequence ID" value="MPY66956.1"/>
    <property type="molecule type" value="Genomic_DNA"/>
</dbReference>
<dbReference type="AlphaFoldDB" id="A0A7X1TS07"/>
<protein>
    <submittedName>
        <fullName evidence="3">DUF4394 domain-containing protein</fullName>
    </submittedName>
</protein>
<keyword evidence="1" id="KW-0732">Signal</keyword>
<dbReference type="InterPro" id="IPR011047">
    <property type="entry name" value="Quinoprotein_ADH-like_sf"/>
</dbReference>